<dbReference type="EMBL" id="RDQO01000001">
    <property type="protein sequence ID" value="RMX07633.1"/>
    <property type="molecule type" value="Genomic_DNA"/>
</dbReference>
<dbReference type="OrthoDB" id="8792530at2"/>
<keyword evidence="3 6" id="KW-0812">Transmembrane</keyword>
<feature type="transmembrane region" description="Helical" evidence="6">
    <location>
        <begin position="341"/>
        <end position="362"/>
    </location>
</feature>
<organism evidence="8 9">
    <name type="scientific">Corticibacter populi</name>
    <dbReference type="NCBI Taxonomy" id="1550736"/>
    <lineage>
        <taxon>Bacteria</taxon>
        <taxon>Pseudomonadati</taxon>
        <taxon>Pseudomonadota</taxon>
        <taxon>Betaproteobacteria</taxon>
        <taxon>Burkholderiales</taxon>
        <taxon>Comamonadaceae</taxon>
        <taxon>Corticibacter</taxon>
    </lineage>
</organism>
<keyword evidence="5 6" id="KW-0472">Membrane</keyword>
<name>A0A3M6QXB1_9BURK</name>
<feature type="transmembrane region" description="Helical" evidence="6">
    <location>
        <begin position="38"/>
        <end position="55"/>
    </location>
</feature>
<dbReference type="PANTHER" id="PTHR43124:SF3">
    <property type="entry name" value="CHLORAMPHENICOL EFFLUX PUMP RV0191"/>
    <property type="match status" value="1"/>
</dbReference>
<dbReference type="Pfam" id="PF07690">
    <property type="entry name" value="MFS_1"/>
    <property type="match status" value="1"/>
</dbReference>
<dbReference type="SUPFAM" id="SSF103473">
    <property type="entry name" value="MFS general substrate transporter"/>
    <property type="match status" value="1"/>
</dbReference>
<feature type="transmembrane region" description="Helical" evidence="6">
    <location>
        <begin position="308"/>
        <end position="329"/>
    </location>
</feature>
<dbReference type="InterPro" id="IPR050189">
    <property type="entry name" value="MFS_Efflux_Transporters"/>
</dbReference>
<dbReference type="Gene3D" id="1.20.1250.20">
    <property type="entry name" value="MFS general substrate transporter like domains"/>
    <property type="match status" value="1"/>
</dbReference>
<evidence type="ECO:0000256" key="1">
    <source>
        <dbReference type="ARBA" id="ARBA00004651"/>
    </source>
</evidence>
<dbReference type="GO" id="GO:0022857">
    <property type="term" value="F:transmembrane transporter activity"/>
    <property type="evidence" value="ECO:0007669"/>
    <property type="project" value="InterPro"/>
</dbReference>
<evidence type="ECO:0000259" key="7">
    <source>
        <dbReference type="PROSITE" id="PS50850"/>
    </source>
</evidence>
<dbReference type="PROSITE" id="PS50850">
    <property type="entry name" value="MFS"/>
    <property type="match status" value="1"/>
</dbReference>
<evidence type="ECO:0000313" key="9">
    <source>
        <dbReference type="Proteomes" id="UP000278006"/>
    </source>
</evidence>
<feature type="transmembrane region" description="Helical" evidence="6">
    <location>
        <begin position="91"/>
        <end position="114"/>
    </location>
</feature>
<evidence type="ECO:0000313" key="8">
    <source>
        <dbReference type="EMBL" id="RMX07633.1"/>
    </source>
</evidence>
<feature type="transmembrane region" description="Helical" evidence="6">
    <location>
        <begin position="126"/>
        <end position="146"/>
    </location>
</feature>
<feature type="transmembrane region" description="Helical" evidence="6">
    <location>
        <begin position="251"/>
        <end position="273"/>
    </location>
</feature>
<dbReference type="PANTHER" id="PTHR43124">
    <property type="entry name" value="PURINE EFFLUX PUMP PBUE"/>
    <property type="match status" value="1"/>
</dbReference>
<protein>
    <submittedName>
        <fullName evidence="8">MFS transporter</fullName>
    </submittedName>
</protein>
<dbReference type="AlphaFoldDB" id="A0A3M6QXB1"/>
<comment type="subcellular location">
    <subcellularLocation>
        <location evidence="1">Cell membrane</location>
        <topology evidence="1">Multi-pass membrane protein</topology>
    </subcellularLocation>
</comment>
<evidence type="ECO:0000256" key="5">
    <source>
        <dbReference type="ARBA" id="ARBA00023136"/>
    </source>
</evidence>
<dbReference type="GO" id="GO:0005886">
    <property type="term" value="C:plasma membrane"/>
    <property type="evidence" value="ECO:0007669"/>
    <property type="project" value="UniProtKB-SubCell"/>
</dbReference>
<proteinExistence type="predicted"/>
<keyword evidence="9" id="KW-1185">Reference proteome</keyword>
<reference evidence="8 9" key="1">
    <citation type="submission" date="2018-10" db="EMBL/GenBank/DDBJ databases">
        <title>Draft genome of Cortibacter populi DSM10536.</title>
        <authorList>
            <person name="Bernier A.-M."/>
            <person name="Bernard K."/>
        </authorList>
    </citation>
    <scope>NUCLEOTIDE SEQUENCE [LARGE SCALE GENOMIC DNA]</scope>
    <source>
        <strain evidence="8 9">DSM 105136</strain>
    </source>
</reference>
<sequence>MLAALIGCFALSQAYRTTAGILSVPLISQFGLDDRQMAVVAGVFHLAFGSMQLLMGIGIDVFGIRRTIVIAFPLTIAGAALAALAPSPAVLIASQALIGIGCAPAFLVCTVFIARHFPAEKFAAMSGLALGMGGLGLIFTGTPLAWLAEHFGWRACFWVLSGLSLLGWVMIYLRVFEPAALAVGTATGTSSPARATTARPSLLASLKGYGALLRMPHTAGILALVFVGYASFISLRGLWLAPLLVDRFGQSLIFSGNVALALSLISLFAPSLFGRMDPGDARRRYWLMAFPWSLVLLFVLLACASSLTLAIGCIIGVAICMGYTVWQYADVRSAYPSDMTGRAMALFTMSMFLGVAFMQWLSGQAASWAEQHGHEKYAAVFGCIAAMIAAGTLAYTLLPKPARKP</sequence>
<accession>A0A3M6QXB1</accession>
<evidence type="ECO:0000256" key="2">
    <source>
        <dbReference type="ARBA" id="ARBA00022475"/>
    </source>
</evidence>
<dbReference type="InterPro" id="IPR036259">
    <property type="entry name" value="MFS_trans_sf"/>
</dbReference>
<gene>
    <name evidence="8" type="ORF">D8I35_00325</name>
</gene>
<comment type="caution">
    <text evidence="8">The sequence shown here is derived from an EMBL/GenBank/DDBJ whole genome shotgun (WGS) entry which is preliminary data.</text>
</comment>
<keyword evidence="2" id="KW-1003">Cell membrane</keyword>
<feature type="transmembrane region" description="Helical" evidence="6">
    <location>
        <begin position="219"/>
        <end position="239"/>
    </location>
</feature>
<evidence type="ECO:0000256" key="4">
    <source>
        <dbReference type="ARBA" id="ARBA00022989"/>
    </source>
</evidence>
<feature type="transmembrane region" description="Helical" evidence="6">
    <location>
        <begin position="152"/>
        <end position="173"/>
    </location>
</feature>
<feature type="transmembrane region" description="Helical" evidence="6">
    <location>
        <begin position="377"/>
        <end position="398"/>
    </location>
</feature>
<feature type="transmembrane region" description="Helical" evidence="6">
    <location>
        <begin position="67"/>
        <end position="85"/>
    </location>
</feature>
<evidence type="ECO:0000256" key="6">
    <source>
        <dbReference type="SAM" id="Phobius"/>
    </source>
</evidence>
<feature type="transmembrane region" description="Helical" evidence="6">
    <location>
        <begin position="285"/>
        <end position="302"/>
    </location>
</feature>
<dbReference type="Proteomes" id="UP000278006">
    <property type="component" value="Unassembled WGS sequence"/>
</dbReference>
<feature type="domain" description="Major facilitator superfamily (MFS) profile" evidence="7">
    <location>
        <begin position="1"/>
        <end position="403"/>
    </location>
</feature>
<dbReference type="InterPro" id="IPR020846">
    <property type="entry name" value="MFS_dom"/>
</dbReference>
<evidence type="ECO:0000256" key="3">
    <source>
        <dbReference type="ARBA" id="ARBA00022692"/>
    </source>
</evidence>
<keyword evidence="4 6" id="KW-1133">Transmembrane helix</keyword>
<dbReference type="InterPro" id="IPR011701">
    <property type="entry name" value="MFS"/>
</dbReference>